<evidence type="ECO:0000259" key="11">
    <source>
        <dbReference type="PROSITE" id="PS51843"/>
    </source>
</evidence>
<comment type="caution">
    <text evidence="12">The sequence shown here is derived from an EMBL/GenBank/DDBJ whole genome shotgun (WGS) entry which is preliminary data.</text>
</comment>
<dbReference type="EMBL" id="CAJNOW010021583">
    <property type="protein sequence ID" value="CAF1684776.1"/>
    <property type="molecule type" value="Genomic_DNA"/>
</dbReference>
<dbReference type="InterPro" id="IPR035500">
    <property type="entry name" value="NHR-like_dom_sf"/>
</dbReference>
<feature type="domain" description="NR LBD" evidence="11">
    <location>
        <begin position="269"/>
        <end position="489"/>
    </location>
</feature>
<keyword evidence="3" id="KW-0863">Zinc-finger</keyword>
<evidence type="ECO:0000256" key="6">
    <source>
        <dbReference type="ARBA" id="ARBA00023125"/>
    </source>
</evidence>
<dbReference type="Pfam" id="PF00105">
    <property type="entry name" value="zf-C4"/>
    <property type="match status" value="1"/>
</dbReference>
<comment type="subcellular location">
    <subcellularLocation>
        <location evidence="1">Nucleus</location>
    </subcellularLocation>
</comment>
<dbReference type="InterPro" id="IPR001628">
    <property type="entry name" value="Znf_hrmn_rcpt"/>
</dbReference>
<evidence type="ECO:0000256" key="2">
    <source>
        <dbReference type="ARBA" id="ARBA00022723"/>
    </source>
</evidence>
<keyword evidence="5" id="KW-0805">Transcription regulation</keyword>
<evidence type="ECO:0000256" key="1">
    <source>
        <dbReference type="ARBA" id="ARBA00004123"/>
    </source>
</evidence>
<dbReference type="Gene3D" id="3.30.50.10">
    <property type="entry name" value="Erythroid Transcription Factor GATA-1, subunit A"/>
    <property type="match status" value="1"/>
</dbReference>
<dbReference type="AlphaFoldDB" id="A0A816H9B9"/>
<evidence type="ECO:0000256" key="3">
    <source>
        <dbReference type="ARBA" id="ARBA00022771"/>
    </source>
</evidence>
<evidence type="ECO:0000256" key="9">
    <source>
        <dbReference type="ARBA" id="ARBA00023242"/>
    </source>
</evidence>
<evidence type="ECO:0008006" key="14">
    <source>
        <dbReference type="Google" id="ProtNLM"/>
    </source>
</evidence>
<evidence type="ECO:0000256" key="5">
    <source>
        <dbReference type="ARBA" id="ARBA00023015"/>
    </source>
</evidence>
<name>A0A816H9B9_9BILA</name>
<dbReference type="GO" id="GO:0005634">
    <property type="term" value="C:nucleus"/>
    <property type="evidence" value="ECO:0007669"/>
    <property type="project" value="UniProtKB-SubCell"/>
</dbReference>
<gene>
    <name evidence="12" type="ORF">KQP761_LOCUS38077</name>
</gene>
<evidence type="ECO:0000313" key="12">
    <source>
        <dbReference type="EMBL" id="CAF1684776.1"/>
    </source>
</evidence>
<keyword evidence="6" id="KW-0238">DNA-binding</keyword>
<sequence length="489" mass="56916">MFSHESTSMIANNCPEDLFKKIKLKNYHANQQVNEFNDPMELDSGDESTCESSPIEIEDDSVFENYYSKKETQATNSTSNSSLITPHIDELQHKEKELVKSLYKFDPSSELDQSSIENGTKSICHQKKPTRPCEVCNDRATGVHYGLTTCEGCKGFFKRTVQNKKIYRCIGNGSCQIDKLRRKRCQYCRFTKCLAKGMVIGAVRFDRTPGGRTPANIAVLYRYNKEKNESQTREDFANLLEDIIISDSELKINIENQLNQSLAMNSNIKVTHNFDQLSILDTLFNHLKPLIHIRTRLPDELIKQTSRLLVDSFISWYRSLSFYSLLKKDLNQFILNTRWSKFILLATCQFLSTQYNHMTLPSYEKCLQRVVEYQQGQLNSSKAYEIVAKLLHFILHLINLRLTNTEFMLLSILIVIRYDESNSTINQKDLISLEQVYLKKLKKYQNDIFGSKESFRLDQLLHTREQVTYLATLLLKESYFFLPYLLIPY</sequence>
<dbReference type="InterPro" id="IPR000536">
    <property type="entry name" value="Nucl_hrmn_rcpt_lig-bd"/>
</dbReference>
<dbReference type="InterPro" id="IPR013088">
    <property type="entry name" value="Znf_NHR/GATA"/>
</dbReference>
<dbReference type="GO" id="GO:0043565">
    <property type="term" value="F:sequence-specific DNA binding"/>
    <property type="evidence" value="ECO:0007669"/>
    <property type="project" value="InterPro"/>
</dbReference>
<reference evidence="12" key="1">
    <citation type="submission" date="2021-02" db="EMBL/GenBank/DDBJ databases">
        <authorList>
            <person name="Nowell W R."/>
        </authorList>
    </citation>
    <scope>NUCLEOTIDE SEQUENCE</scope>
</reference>
<dbReference type="SUPFAM" id="SSF48508">
    <property type="entry name" value="Nuclear receptor ligand-binding domain"/>
    <property type="match status" value="1"/>
</dbReference>
<evidence type="ECO:0000256" key="8">
    <source>
        <dbReference type="ARBA" id="ARBA00023170"/>
    </source>
</evidence>
<dbReference type="InterPro" id="IPR050200">
    <property type="entry name" value="Nuclear_hormone_rcpt_NR3"/>
</dbReference>
<keyword evidence="4" id="KW-0862">Zinc</keyword>
<keyword evidence="8" id="KW-0675">Receptor</keyword>
<evidence type="ECO:0000259" key="10">
    <source>
        <dbReference type="PROSITE" id="PS51030"/>
    </source>
</evidence>
<dbReference type="SUPFAM" id="SSF57716">
    <property type="entry name" value="Glucocorticoid receptor-like (DNA-binding domain)"/>
    <property type="match status" value="1"/>
</dbReference>
<dbReference type="Proteomes" id="UP000663834">
    <property type="component" value="Unassembled WGS sequence"/>
</dbReference>
<evidence type="ECO:0000256" key="7">
    <source>
        <dbReference type="ARBA" id="ARBA00023163"/>
    </source>
</evidence>
<keyword evidence="2" id="KW-0479">Metal-binding</keyword>
<accession>A0A816H9B9</accession>
<dbReference type="PROSITE" id="PS51030">
    <property type="entry name" value="NUCLEAR_REC_DBD_2"/>
    <property type="match status" value="1"/>
</dbReference>
<dbReference type="SMART" id="SM00399">
    <property type="entry name" value="ZnF_C4"/>
    <property type="match status" value="1"/>
</dbReference>
<dbReference type="PANTHER" id="PTHR48092">
    <property type="entry name" value="KNIRPS-RELATED PROTEIN-RELATED"/>
    <property type="match status" value="1"/>
</dbReference>
<keyword evidence="7" id="KW-0804">Transcription</keyword>
<protein>
    <recommendedName>
        <fullName evidence="14">Nuclear receptor</fullName>
    </recommendedName>
</protein>
<feature type="domain" description="Nuclear receptor" evidence="10">
    <location>
        <begin position="130"/>
        <end position="205"/>
    </location>
</feature>
<dbReference type="OrthoDB" id="10006908at2759"/>
<dbReference type="GO" id="GO:0003700">
    <property type="term" value="F:DNA-binding transcription factor activity"/>
    <property type="evidence" value="ECO:0007669"/>
    <property type="project" value="InterPro"/>
</dbReference>
<dbReference type="Gene3D" id="1.10.565.10">
    <property type="entry name" value="Retinoid X Receptor"/>
    <property type="match status" value="1"/>
</dbReference>
<dbReference type="GO" id="GO:0008270">
    <property type="term" value="F:zinc ion binding"/>
    <property type="evidence" value="ECO:0007669"/>
    <property type="project" value="UniProtKB-KW"/>
</dbReference>
<dbReference type="PROSITE" id="PS00031">
    <property type="entry name" value="NUCLEAR_REC_DBD_1"/>
    <property type="match status" value="1"/>
</dbReference>
<keyword evidence="9" id="KW-0539">Nucleus</keyword>
<organism evidence="12 13">
    <name type="scientific">Rotaria magnacalcarata</name>
    <dbReference type="NCBI Taxonomy" id="392030"/>
    <lineage>
        <taxon>Eukaryota</taxon>
        <taxon>Metazoa</taxon>
        <taxon>Spiralia</taxon>
        <taxon>Gnathifera</taxon>
        <taxon>Rotifera</taxon>
        <taxon>Eurotatoria</taxon>
        <taxon>Bdelloidea</taxon>
        <taxon>Philodinida</taxon>
        <taxon>Philodinidae</taxon>
        <taxon>Rotaria</taxon>
    </lineage>
</organism>
<dbReference type="PROSITE" id="PS51843">
    <property type="entry name" value="NR_LBD"/>
    <property type="match status" value="1"/>
</dbReference>
<dbReference type="PRINTS" id="PR00047">
    <property type="entry name" value="STROIDFINGER"/>
</dbReference>
<proteinExistence type="predicted"/>
<evidence type="ECO:0000313" key="13">
    <source>
        <dbReference type="Proteomes" id="UP000663834"/>
    </source>
</evidence>
<evidence type="ECO:0000256" key="4">
    <source>
        <dbReference type="ARBA" id="ARBA00022833"/>
    </source>
</evidence>
<dbReference type="FunFam" id="3.30.50.10:FF:000006">
    <property type="entry name" value="Nuclear receptor subfamily 5 group A member"/>
    <property type="match status" value="1"/>
</dbReference>